<proteinExistence type="predicted"/>
<reference evidence="4 5" key="1">
    <citation type="submission" date="2019-03" db="EMBL/GenBank/DDBJ databases">
        <authorList>
            <person name="Gaulin E."/>
            <person name="Dumas B."/>
        </authorList>
    </citation>
    <scope>NUCLEOTIDE SEQUENCE [LARGE SCALE GENOMIC DNA]</scope>
    <source>
        <strain evidence="4">CBS 568.67</strain>
    </source>
</reference>
<sequence>MSDVTLSSSASACLHALRDSKDCAWLSEASHQGIKQLNAMLNIDTPLEPIEIVQAVDKPVAGPYQKKLIQMQVQVAPQNKCNANGVCDFNLDQSATYQLLLSQAAVTEDKWTLIDSLQVQSGSSSLDGGPQKAATAPHPSFKFLPPFAFEVLVVAACIFGLTALLVLTVRARRNGYASLHKSSAHAQLVAKKVRRVDLKRSNPVPTNEEKVLRHSHEKNERFAV</sequence>
<keyword evidence="5" id="KW-1185">Reference proteome</keyword>
<keyword evidence="2" id="KW-1133">Transmembrane helix</keyword>
<dbReference type="AlphaFoldDB" id="A0A485LXC3"/>
<keyword evidence="2" id="KW-0472">Membrane</keyword>
<evidence type="ECO:0000313" key="5">
    <source>
        <dbReference type="Proteomes" id="UP000332933"/>
    </source>
</evidence>
<dbReference type="EMBL" id="VJMH01007511">
    <property type="protein sequence ID" value="KAF0682630.1"/>
    <property type="molecule type" value="Genomic_DNA"/>
</dbReference>
<protein>
    <submittedName>
        <fullName evidence="4">Aste57867_25267 protein</fullName>
    </submittedName>
</protein>
<feature type="compositionally biased region" description="Basic and acidic residues" evidence="1">
    <location>
        <begin position="207"/>
        <end position="224"/>
    </location>
</feature>
<evidence type="ECO:0000313" key="3">
    <source>
        <dbReference type="EMBL" id="KAF0682630.1"/>
    </source>
</evidence>
<evidence type="ECO:0000313" key="4">
    <source>
        <dbReference type="EMBL" id="VFU01893.1"/>
    </source>
</evidence>
<dbReference type="Proteomes" id="UP000332933">
    <property type="component" value="Unassembled WGS sequence"/>
</dbReference>
<evidence type="ECO:0000256" key="1">
    <source>
        <dbReference type="SAM" id="MobiDB-lite"/>
    </source>
</evidence>
<name>A0A485LXC3_9STRA</name>
<evidence type="ECO:0000256" key="2">
    <source>
        <dbReference type="SAM" id="Phobius"/>
    </source>
</evidence>
<feature type="region of interest" description="Disordered" evidence="1">
    <location>
        <begin position="199"/>
        <end position="224"/>
    </location>
</feature>
<dbReference type="EMBL" id="CAADRA010007537">
    <property type="protein sequence ID" value="VFU01893.1"/>
    <property type="molecule type" value="Genomic_DNA"/>
</dbReference>
<feature type="transmembrane region" description="Helical" evidence="2">
    <location>
        <begin position="147"/>
        <end position="169"/>
    </location>
</feature>
<dbReference type="OrthoDB" id="63274at2759"/>
<accession>A0A485LXC3</accession>
<keyword evidence="2" id="KW-0812">Transmembrane</keyword>
<gene>
    <name evidence="4" type="primary">Aste57867_25267</name>
    <name evidence="3" type="ORF">As57867_025189</name>
    <name evidence="4" type="ORF">ASTE57867_25267</name>
</gene>
<reference evidence="3" key="2">
    <citation type="submission" date="2019-06" db="EMBL/GenBank/DDBJ databases">
        <title>Genomics analysis of Aphanomyces spp. identifies a new class of oomycete effector associated with host adaptation.</title>
        <authorList>
            <person name="Gaulin E."/>
        </authorList>
    </citation>
    <scope>NUCLEOTIDE SEQUENCE</scope>
    <source>
        <strain evidence="3">CBS 578.67</strain>
    </source>
</reference>
<organism evidence="4 5">
    <name type="scientific">Aphanomyces stellatus</name>
    <dbReference type="NCBI Taxonomy" id="120398"/>
    <lineage>
        <taxon>Eukaryota</taxon>
        <taxon>Sar</taxon>
        <taxon>Stramenopiles</taxon>
        <taxon>Oomycota</taxon>
        <taxon>Saprolegniomycetes</taxon>
        <taxon>Saprolegniales</taxon>
        <taxon>Verrucalvaceae</taxon>
        <taxon>Aphanomyces</taxon>
    </lineage>
</organism>